<dbReference type="Pfam" id="PF13671">
    <property type="entry name" value="AAA_33"/>
    <property type="match status" value="1"/>
</dbReference>
<protein>
    <submittedName>
        <fullName evidence="1">AAA family ATPase</fullName>
    </submittedName>
</protein>
<keyword evidence="2" id="KW-1185">Reference proteome</keyword>
<dbReference type="RefSeq" id="WP_313887170.1">
    <property type="nucleotide sequence ID" value="NZ_JAMPKX010000001.1"/>
</dbReference>
<comment type="caution">
    <text evidence="1">The sequence shown here is derived from an EMBL/GenBank/DDBJ whole genome shotgun (WGS) entry which is preliminary data.</text>
</comment>
<evidence type="ECO:0000313" key="2">
    <source>
        <dbReference type="Proteomes" id="UP001482513"/>
    </source>
</evidence>
<dbReference type="SUPFAM" id="SSF52540">
    <property type="entry name" value="P-loop containing nucleoside triphosphate hydrolases"/>
    <property type="match status" value="1"/>
</dbReference>
<dbReference type="InterPro" id="IPR027417">
    <property type="entry name" value="P-loop_NTPase"/>
</dbReference>
<dbReference type="Gene3D" id="3.40.50.300">
    <property type="entry name" value="P-loop containing nucleotide triphosphate hydrolases"/>
    <property type="match status" value="1"/>
</dbReference>
<dbReference type="InterPro" id="IPR017101">
    <property type="entry name" value="P-loop_ATP/GTP-bd_All4644_prd"/>
</dbReference>
<name>A0ABV0JYH9_9CYAN</name>
<dbReference type="Proteomes" id="UP001482513">
    <property type="component" value="Unassembled WGS sequence"/>
</dbReference>
<accession>A0ABV0JYH9</accession>
<dbReference type="PIRSF" id="PIRSF037081">
    <property type="entry name" value="P-loop_All4644_prd"/>
    <property type="match status" value="1"/>
</dbReference>
<dbReference type="EMBL" id="JAMPKX010000001">
    <property type="protein sequence ID" value="MEP0945499.1"/>
    <property type="molecule type" value="Genomic_DNA"/>
</dbReference>
<gene>
    <name evidence="1" type="ORF">NC992_01315</name>
</gene>
<evidence type="ECO:0000313" key="1">
    <source>
        <dbReference type="EMBL" id="MEP0945499.1"/>
    </source>
</evidence>
<proteinExistence type="predicted"/>
<sequence>MTRDQIPVPLLMLVGIPGSGKSTWARDFVLANPRYRTVATDALRAQIYGDEAIQGDWLRIWQQVMTQWRQAIAAIHQGELEGVIYDATNARRRHRREAIATARQAGFTSITLVWFDLPLSLAIEQNRGRSRQVPADIIATMHRQLQGAPPSLQEGVNRVLVLKTDLYFVLPSQSADPLR</sequence>
<organism evidence="1 2">
    <name type="scientific">Leptolyngbya subtilissima DQ-A4</name>
    <dbReference type="NCBI Taxonomy" id="2933933"/>
    <lineage>
        <taxon>Bacteria</taxon>
        <taxon>Bacillati</taxon>
        <taxon>Cyanobacteriota</taxon>
        <taxon>Cyanophyceae</taxon>
        <taxon>Leptolyngbyales</taxon>
        <taxon>Leptolyngbyaceae</taxon>
        <taxon>Leptolyngbya group</taxon>
        <taxon>Leptolyngbya</taxon>
    </lineage>
</organism>
<reference evidence="1 2" key="1">
    <citation type="submission" date="2022-04" db="EMBL/GenBank/DDBJ databases">
        <title>Positive selection, recombination, and allopatry shape intraspecific diversity of widespread and dominant cyanobacteria.</title>
        <authorList>
            <person name="Wei J."/>
            <person name="Shu W."/>
            <person name="Hu C."/>
        </authorList>
    </citation>
    <scope>NUCLEOTIDE SEQUENCE [LARGE SCALE GENOMIC DNA]</scope>
    <source>
        <strain evidence="1 2">DQ-A4</strain>
    </source>
</reference>